<dbReference type="InterPro" id="IPR051011">
    <property type="entry name" value="Metal_resp_trans_reg"/>
</dbReference>
<dbReference type="SUPFAM" id="SSF46785">
    <property type="entry name" value="Winged helix' DNA-binding domain"/>
    <property type="match status" value="1"/>
</dbReference>
<dbReference type="GO" id="GO:0003700">
    <property type="term" value="F:DNA-binding transcription factor activity"/>
    <property type="evidence" value="ECO:0007669"/>
    <property type="project" value="InterPro"/>
</dbReference>
<dbReference type="Proteomes" id="UP000273675">
    <property type="component" value="Unassembled WGS sequence"/>
</dbReference>
<dbReference type="InterPro" id="IPR036388">
    <property type="entry name" value="WH-like_DNA-bd_sf"/>
</dbReference>
<dbReference type="InterPro" id="IPR001845">
    <property type="entry name" value="HTH_ArsR_DNA-bd_dom"/>
</dbReference>
<proteinExistence type="predicted"/>
<reference evidence="5 6" key="1">
    <citation type="submission" date="2018-10" db="EMBL/GenBank/DDBJ databases">
        <title>Genomic Encyclopedia of Type Strains, Phase IV (KMG-IV): sequencing the most valuable type-strain genomes for metagenomic binning, comparative biology and taxonomic classification.</title>
        <authorList>
            <person name="Goeker M."/>
        </authorList>
    </citation>
    <scope>NUCLEOTIDE SEQUENCE [LARGE SCALE GENOMIC DNA]</scope>
    <source>
        <strain evidence="5 6">DSM 4734</strain>
    </source>
</reference>
<dbReference type="EMBL" id="RBIM01000003">
    <property type="protein sequence ID" value="RKR00010.1"/>
    <property type="molecule type" value="Genomic_DNA"/>
</dbReference>
<dbReference type="InterPro" id="IPR011991">
    <property type="entry name" value="ArsR-like_HTH"/>
</dbReference>
<evidence type="ECO:0000256" key="3">
    <source>
        <dbReference type="ARBA" id="ARBA00023163"/>
    </source>
</evidence>
<dbReference type="CDD" id="cd00090">
    <property type="entry name" value="HTH_ARSR"/>
    <property type="match status" value="1"/>
</dbReference>
<dbReference type="AlphaFoldDB" id="A0A495DCH3"/>
<dbReference type="InterPro" id="IPR036390">
    <property type="entry name" value="WH_DNA-bd_sf"/>
</dbReference>
<sequence>MMNDHDAATRLSTLAHDVRLRVFRTVMSAGPAGMPASKIADAVEISRNNLSAHLNIFLQAGLMDVEPSGRQRIYRINLTAVSDTIGYLVADCCQGHPEVCDALGKHLRTPC</sequence>
<dbReference type="SMART" id="SM00418">
    <property type="entry name" value="HTH_ARSR"/>
    <property type="match status" value="1"/>
</dbReference>
<protein>
    <submittedName>
        <fullName evidence="5">ArsR family transcriptional regulator</fullName>
    </submittedName>
</protein>
<dbReference type="PANTHER" id="PTHR43132">
    <property type="entry name" value="ARSENICAL RESISTANCE OPERON REPRESSOR ARSR-RELATED"/>
    <property type="match status" value="1"/>
</dbReference>
<dbReference type="Gene3D" id="1.10.10.10">
    <property type="entry name" value="Winged helix-like DNA-binding domain superfamily/Winged helix DNA-binding domain"/>
    <property type="match status" value="1"/>
</dbReference>
<evidence type="ECO:0000313" key="6">
    <source>
        <dbReference type="Proteomes" id="UP000273675"/>
    </source>
</evidence>
<dbReference type="PROSITE" id="PS50987">
    <property type="entry name" value="HTH_ARSR_2"/>
    <property type="match status" value="1"/>
</dbReference>
<dbReference type="GO" id="GO:0003677">
    <property type="term" value="F:DNA binding"/>
    <property type="evidence" value="ECO:0007669"/>
    <property type="project" value="UniProtKB-KW"/>
</dbReference>
<keyword evidence="1" id="KW-0805">Transcription regulation</keyword>
<evidence type="ECO:0000313" key="5">
    <source>
        <dbReference type="EMBL" id="RKR00010.1"/>
    </source>
</evidence>
<evidence type="ECO:0000256" key="1">
    <source>
        <dbReference type="ARBA" id="ARBA00023015"/>
    </source>
</evidence>
<gene>
    <name evidence="5" type="ORF">C7435_1207</name>
</gene>
<dbReference type="Pfam" id="PF12840">
    <property type="entry name" value="HTH_20"/>
    <property type="match status" value="1"/>
</dbReference>
<dbReference type="RefSeq" id="WP_233350693.1">
    <property type="nucleotide sequence ID" value="NZ_RBIM01000003.1"/>
</dbReference>
<evidence type="ECO:0000259" key="4">
    <source>
        <dbReference type="PROSITE" id="PS50987"/>
    </source>
</evidence>
<feature type="domain" description="HTH arsR-type" evidence="4">
    <location>
        <begin position="1"/>
        <end position="96"/>
    </location>
</feature>
<accession>A0A495DCH3</accession>
<dbReference type="PANTHER" id="PTHR43132:SF2">
    <property type="entry name" value="ARSENICAL RESISTANCE OPERON REPRESSOR ARSR-RELATED"/>
    <property type="match status" value="1"/>
</dbReference>
<name>A0A495DCH3_9PROT</name>
<keyword evidence="2" id="KW-0238">DNA-binding</keyword>
<comment type="caution">
    <text evidence="5">The sequence shown here is derived from an EMBL/GenBank/DDBJ whole genome shotgun (WGS) entry which is preliminary data.</text>
</comment>
<evidence type="ECO:0000256" key="2">
    <source>
        <dbReference type="ARBA" id="ARBA00023125"/>
    </source>
</evidence>
<keyword evidence="3" id="KW-0804">Transcription</keyword>
<organism evidence="5 6">
    <name type="scientific">Maricaulis maris</name>
    <dbReference type="NCBI Taxonomy" id="74318"/>
    <lineage>
        <taxon>Bacteria</taxon>
        <taxon>Pseudomonadati</taxon>
        <taxon>Pseudomonadota</taxon>
        <taxon>Alphaproteobacteria</taxon>
        <taxon>Maricaulales</taxon>
        <taxon>Maricaulaceae</taxon>
        <taxon>Maricaulis</taxon>
    </lineage>
</organism>